<dbReference type="EMBL" id="BKCP01005017">
    <property type="protein sequence ID" value="GER35763.1"/>
    <property type="molecule type" value="Genomic_DNA"/>
</dbReference>
<accession>A0A5A7PSB2</accession>
<sequence>MWHPPIGRSGRGPSCSARRNHARSQIDRFAPGRLSRPPPVLLNRRTNVFHRGPATSSDHSLTLFSGLTLLRHHICRRFSCSSPDGEARSQSSEFLDRNLNRKVAVKNTRCPNINAIPASRDSISSFSSNRASRSILGLSGTTNLTLLLRPKSGPNSSSLPWPNCVPITAIFRSFSPSVNEPSELGPLGPPSNLINSAILQTRSFSNSTSSTSVSRIPYRAMQR</sequence>
<evidence type="ECO:0000313" key="3">
    <source>
        <dbReference type="Proteomes" id="UP000325081"/>
    </source>
</evidence>
<organism evidence="2 3">
    <name type="scientific">Striga asiatica</name>
    <name type="common">Asiatic witchweed</name>
    <name type="synonym">Buchnera asiatica</name>
    <dbReference type="NCBI Taxonomy" id="4170"/>
    <lineage>
        <taxon>Eukaryota</taxon>
        <taxon>Viridiplantae</taxon>
        <taxon>Streptophyta</taxon>
        <taxon>Embryophyta</taxon>
        <taxon>Tracheophyta</taxon>
        <taxon>Spermatophyta</taxon>
        <taxon>Magnoliopsida</taxon>
        <taxon>eudicotyledons</taxon>
        <taxon>Gunneridae</taxon>
        <taxon>Pentapetalae</taxon>
        <taxon>asterids</taxon>
        <taxon>lamiids</taxon>
        <taxon>Lamiales</taxon>
        <taxon>Orobanchaceae</taxon>
        <taxon>Buchnereae</taxon>
        <taxon>Striga</taxon>
    </lineage>
</organism>
<proteinExistence type="predicted"/>
<keyword evidence="3" id="KW-1185">Reference proteome</keyword>
<gene>
    <name evidence="2" type="ORF">STAS_12074</name>
</gene>
<comment type="caution">
    <text evidence="2">The sequence shown here is derived from an EMBL/GenBank/DDBJ whole genome shotgun (WGS) entry which is preliminary data.</text>
</comment>
<feature type="region of interest" description="Disordered" evidence="1">
    <location>
        <begin position="1"/>
        <end position="38"/>
    </location>
</feature>
<evidence type="ECO:0000313" key="2">
    <source>
        <dbReference type="EMBL" id="GER35763.1"/>
    </source>
</evidence>
<dbReference type="AlphaFoldDB" id="A0A5A7PSB2"/>
<evidence type="ECO:0000256" key="1">
    <source>
        <dbReference type="SAM" id="MobiDB-lite"/>
    </source>
</evidence>
<name>A0A5A7PSB2_STRAF</name>
<dbReference type="Proteomes" id="UP000325081">
    <property type="component" value="Unassembled WGS sequence"/>
</dbReference>
<reference evidence="3" key="1">
    <citation type="journal article" date="2019" name="Curr. Biol.">
        <title>Genome Sequence of Striga asiatica Provides Insight into the Evolution of Plant Parasitism.</title>
        <authorList>
            <person name="Yoshida S."/>
            <person name="Kim S."/>
            <person name="Wafula E.K."/>
            <person name="Tanskanen J."/>
            <person name="Kim Y.M."/>
            <person name="Honaas L."/>
            <person name="Yang Z."/>
            <person name="Spallek T."/>
            <person name="Conn C.E."/>
            <person name="Ichihashi Y."/>
            <person name="Cheong K."/>
            <person name="Cui S."/>
            <person name="Der J.P."/>
            <person name="Gundlach H."/>
            <person name="Jiao Y."/>
            <person name="Hori C."/>
            <person name="Ishida J.K."/>
            <person name="Kasahara H."/>
            <person name="Kiba T."/>
            <person name="Kim M.S."/>
            <person name="Koo N."/>
            <person name="Laohavisit A."/>
            <person name="Lee Y.H."/>
            <person name="Lumba S."/>
            <person name="McCourt P."/>
            <person name="Mortimer J.C."/>
            <person name="Mutuku J.M."/>
            <person name="Nomura T."/>
            <person name="Sasaki-Sekimoto Y."/>
            <person name="Seto Y."/>
            <person name="Wang Y."/>
            <person name="Wakatake T."/>
            <person name="Sakakibara H."/>
            <person name="Demura T."/>
            <person name="Yamaguchi S."/>
            <person name="Yoneyama K."/>
            <person name="Manabe R.I."/>
            <person name="Nelson D.C."/>
            <person name="Schulman A.H."/>
            <person name="Timko M.P."/>
            <person name="dePamphilis C.W."/>
            <person name="Choi D."/>
            <person name="Shirasu K."/>
        </authorList>
    </citation>
    <scope>NUCLEOTIDE SEQUENCE [LARGE SCALE GENOMIC DNA]</scope>
    <source>
        <strain evidence="3">cv. UVA1</strain>
    </source>
</reference>
<protein>
    <submittedName>
        <fullName evidence="2">Zinc finger C-x8-C-x5-C-x3-H type family protein</fullName>
    </submittedName>
</protein>